<comment type="subcellular location">
    <subcellularLocation>
        <location evidence="1">Nucleus</location>
    </subcellularLocation>
</comment>
<gene>
    <name evidence="4" type="ORF">V1478_000829</name>
</gene>
<evidence type="ECO:0000256" key="3">
    <source>
        <dbReference type="SAM" id="MobiDB-lite"/>
    </source>
</evidence>
<keyword evidence="2" id="KW-0539">Nucleus</keyword>
<dbReference type="EMBL" id="JAUDFV010000020">
    <property type="protein sequence ID" value="KAL2740688.1"/>
    <property type="molecule type" value="Genomic_DNA"/>
</dbReference>
<dbReference type="PANTHER" id="PTHR31624">
    <property type="entry name" value="UPF0472 PROTEIN C16ORF72"/>
    <property type="match status" value="1"/>
</dbReference>
<sequence length="226" mass="25872">MSDDRSEDDPIMDLWYSNWEQQCVEALEAEPEYENQLHNVKEIYSQQMWTSFQTTASAIAQLYKGELLHTEILNSVDSMRRCSELGIETGKQKRSKEIMNWARKKRRMIRREDLLAYLAGKPPPPRPHSHRSSPKPRMMVCGSSPSQSPTQSMVVSQTSTPGIDLDPELHTFREAIALSGSSVSRRTGRQAELSAFISNEFARHHKRPASHDVDMGSPTHKRSRFM</sequence>
<comment type="caution">
    <text evidence="4">The sequence shown here is derived from an EMBL/GenBank/DDBJ whole genome shotgun (WGS) entry which is preliminary data.</text>
</comment>
<evidence type="ECO:0000313" key="5">
    <source>
        <dbReference type="Proteomes" id="UP001607302"/>
    </source>
</evidence>
<dbReference type="AlphaFoldDB" id="A0ABD2C8P3"/>
<evidence type="ECO:0000256" key="1">
    <source>
        <dbReference type="ARBA" id="ARBA00004123"/>
    </source>
</evidence>
<dbReference type="Pfam" id="PF15251">
    <property type="entry name" value="TAPR1-like"/>
    <property type="match status" value="2"/>
</dbReference>
<dbReference type="InterPro" id="IPR029196">
    <property type="entry name" value="HAPSTR1-like"/>
</dbReference>
<keyword evidence="5" id="KW-1185">Reference proteome</keyword>
<proteinExistence type="predicted"/>
<protein>
    <submittedName>
        <fullName evidence="4">UPF0472 protein C16orf72 isoform X1</fullName>
    </submittedName>
</protein>
<evidence type="ECO:0000256" key="2">
    <source>
        <dbReference type="ARBA" id="ARBA00023242"/>
    </source>
</evidence>
<dbReference type="PANTHER" id="PTHR31624:SF4">
    <property type="entry name" value="CHROMOSOME 16 OPEN READING FRAME 72"/>
    <property type="match status" value="1"/>
</dbReference>
<feature type="region of interest" description="Disordered" evidence="3">
    <location>
        <begin position="207"/>
        <end position="226"/>
    </location>
</feature>
<accession>A0ABD2C8P3</accession>
<dbReference type="Proteomes" id="UP001607302">
    <property type="component" value="Unassembled WGS sequence"/>
</dbReference>
<reference evidence="4 5" key="1">
    <citation type="journal article" date="2024" name="Ann. Entomol. Soc. Am.">
        <title>Genomic analyses of the southern and eastern yellowjacket wasps (Hymenoptera: Vespidae) reveal evolutionary signatures of social life.</title>
        <authorList>
            <person name="Catto M.A."/>
            <person name="Caine P.B."/>
            <person name="Orr S.E."/>
            <person name="Hunt B.G."/>
            <person name="Goodisman M.A.D."/>
        </authorList>
    </citation>
    <scope>NUCLEOTIDE SEQUENCE [LARGE SCALE GENOMIC DNA]</scope>
    <source>
        <strain evidence="4">233</strain>
        <tissue evidence="4">Head and thorax</tissue>
    </source>
</reference>
<evidence type="ECO:0000313" key="4">
    <source>
        <dbReference type="EMBL" id="KAL2740688.1"/>
    </source>
</evidence>
<dbReference type="GO" id="GO:0005634">
    <property type="term" value="C:nucleus"/>
    <property type="evidence" value="ECO:0007669"/>
    <property type="project" value="UniProtKB-SubCell"/>
</dbReference>
<feature type="region of interest" description="Disordered" evidence="3">
    <location>
        <begin position="118"/>
        <end position="159"/>
    </location>
</feature>
<feature type="compositionally biased region" description="Polar residues" evidence="3">
    <location>
        <begin position="143"/>
        <end position="159"/>
    </location>
</feature>
<name>A0ABD2C8P3_VESSQ</name>
<organism evidence="4 5">
    <name type="scientific">Vespula squamosa</name>
    <name type="common">Southern yellow jacket</name>
    <name type="synonym">Wasp</name>
    <dbReference type="NCBI Taxonomy" id="30214"/>
    <lineage>
        <taxon>Eukaryota</taxon>
        <taxon>Metazoa</taxon>
        <taxon>Ecdysozoa</taxon>
        <taxon>Arthropoda</taxon>
        <taxon>Hexapoda</taxon>
        <taxon>Insecta</taxon>
        <taxon>Pterygota</taxon>
        <taxon>Neoptera</taxon>
        <taxon>Endopterygota</taxon>
        <taxon>Hymenoptera</taxon>
        <taxon>Apocrita</taxon>
        <taxon>Aculeata</taxon>
        <taxon>Vespoidea</taxon>
        <taxon>Vespidae</taxon>
        <taxon>Vespinae</taxon>
        <taxon>Vespula</taxon>
    </lineage>
</organism>
<dbReference type="InterPro" id="IPR040308">
    <property type="entry name" value="HAPR1"/>
</dbReference>